<gene>
    <name evidence="1" type="ORF">H9698_08745</name>
</gene>
<name>A0A9D2Q4R8_9FIRM</name>
<reference evidence="1" key="1">
    <citation type="journal article" date="2021" name="PeerJ">
        <title>Extensive microbial diversity within the chicken gut microbiome revealed by metagenomics and culture.</title>
        <authorList>
            <person name="Gilroy R."/>
            <person name="Ravi A."/>
            <person name="Getino M."/>
            <person name="Pursley I."/>
            <person name="Horton D.L."/>
            <person name="Alikhan N.F."/>
            <person name="Baker D."/>
            <person name="Gharbi K."/>
            <person name="Hall N."/>
            <person name="Watson M."/>
            <person name="Adriaenssens E.M."/>
            <person name="Foster-Nyarko E."/>
            <person name="Jarju S."/>
            <person name="Secka A."/>
            <person name="Antonio M."/>
            <person name="Oren A."/>
            <person name="Chaudhuri R.R."/>
            <person name="La Ragione R."/>
            <person name="Hildebrand F."/>
            <person name="Pallen M.J."/>
        </authorList>
    </citation>
    <scope>NUCLEOTIDE SEQUENCE</scope>
    <source>
        <strain evidence="1">5933</strain>
    </source>
</reference>
<dbReference type="EMBL" id="DWWA01000045">
    <property type="protein sequence ID" value="HJC72862.1"/>
    <property type="molecule type" value="Genomic_DNA"/>
</dbReference>
<sequence>MSMEHLSQWLIGVCMACAAAGLLERLCDTGPKKSVIKLVLTLYILVSVFPTEWSIPSWELSYDEAAQIEQTTAQYNPYDSAAEQAGAQLSRQYSQQYGVPIEVTIRAHAQGAFVESVSVAADETFEQIQAELRKELGEDVSITQVQGGTQNETNTAADVG</sequence>
<evidence type="ECO:0000313" key="1">
    <source>
        <dbReference type="EMBL" id="HJC72862.1"/>
    </source>
</evidence>
<organism evidence="1 2">
    <name type="scientific">Candidatus Ruthenibacterium merdavium</name>
    <dbReference type="NCBI Taxonomy" id="2838752"/>
    <lineage>
        <taxon>Bacteria</taxon>
        <taxon>Bacillati</taxon>
        <taxon>Bacillota</taxon>
        <taxon>Clostridia</taxon>
        <taxon>Eubacteriales</taxon>
        <taxon>Oscillospiraceae</taxon>
        <taxon>Ruthenibacterium</taxon>
    </lineage>
</organism>
<evidence type="ECO:0000313" key="2">
    <source>
        <dbReference type="Proteomes" id="UP000823918"/>
    </source>
</evidence>
<protein>
    <recommendedName>
        <fullName evidence="3">Stage III sporulation protein AF</fullName>
    </recommendedName>
</protein>
<dbReference type="AlphaFoldDB" id="A0A9D2Q4R8"/>
<evidence type="ECO:0008006" key="3">
    <source>
        <dbReference type="Google" id="ProtNLM"/>
    </source>
</evidence>
<dbReference type="Proteomes" id="UP000823918">
    <property type="component" value="Unassembled WGS sequence"/>
</dbReference>
<proteinExistence type="predicted"/>
<comment type="caution">
    <text evidence="1">The sequence shown here is derived from an EMBL/GenBank/DDBJ whole genome shotgun (WGS) entry which is preliminary data.</text>
</comment>
<reference evidence="1" key="2">
    <citation type="submission" date="2021-04" db="EMBL/GenBank/DDBJ databases">
        <authorList>
            <person name="Gilroy R."/>
        </authorList>
    </citation>
    <scope>NUCLEOTIDE SEQUENCE</scope>
    <source>
        <strain evidence="1">5933</strain>
    </source>
</reference>
<accession>A0A9D2Q4R8</accession>